<name>A0A7Y9IZQ1_9BURK</name>
<protein>
    <submittedName>
        <fullName evidence="2">NAD(P)H dehydrogenase (Quinone)</fullName>
        <ecNumber evidence="2">1.6.5.2</ecNumber>
    </submittedName>
</protein>
<dbReference type="SUPFAM" id="SSF51735">
    <property type="entry name" value="NAD(P)-binding Rossmann-fold domains"/>
    <property type="match status" value="1"/>
</dbReference>
<comment type="caution">
    <text evidence="2">The sequence shown here is derived from an EMBL/GenBank/DDBJ whole genome shotgun (WGS) entry which is preliminary data.</text>
</comment>
<evidence type="ECO:0000313" key="2">
    <source>
        <dbReference type="EMBL" id="NYE86127.1"/>
    </source>
</evidence>
<dbReference type="RefSeq" id="WP_179590912.1">
    <property type="nucleotide sequence ID" value="NZ_JACBYR010000004.1"/>
</dbReference>
<dbReference type="Pfam" id="PF05368">
    <property type="entry name" value="NmrA"/>
    <property type="match status" value="1"/>
</dbReference>
<dbReference type="PANTHER" id="PTHR47129">
    <property type="entry name" value="QUINONE OXIDOREDUCTASE 2"/>
    <property type="match status" value="1"/>
</dbReference>
<keyword evidence="2" id="KW-0560">Oxidoreductase</keyword>
<proteinExistence type="predicted"/>
<evidence type="ECO:0000313" key="3">
    <source>
        <dbReference type="Proteomes" id="UP000542125"/>
    </source>
</evidence>
<sequence>MTIAVTGATGELGRLVIDRLKQRVPANEIVALVRDVHRAGTLGVEARAADYTQPDALEAALAGVDTLLLISSSEIGQRVAQHTNVINAAKKAGVRRVVYTSLLHADTSTLSLAPEHVDTEKALQASGLTHTILRNGWYTENYMGAVGSALGLGTLYSSAADGRIASASRADYADAAVAVLTGQGHEGKTYELAGDTAYTLAELAAEISSQSGKSIGYQSIPEADYAAALTKAGVPEGFAAVLASWDVAASQGALFDDSRVLSALIGHPTTPLAQSVKAALAT</sequence>
<feature type="domain" description="NmrA-like" evidence="1">
    <location>
        <begin position="2"/>
        <end position="245"/>
    </location>
</feature>
<dbReference type="InterPro" id="IPR008030">
    <property type="entry name" value="NmrA-like"/>
</dbReference>
<organism evidence="2 3">
    <name type="scientific">Pigmentiphaga litoralis</name>
    <dbReference type="NCBI Taxonomy" id="516702"/>
    <lineage>
        <taxon>Bacteria</taxon>
        <taxon>Pseudomonadati</taxon>
        <taxon>Pseudomonadota</taxon>
        <taxon>Betaproteobacteria</taxon>
        <taxon>Burkholderiales</taxon>
        <taxon>Alcaligenaceae</taxon>
        <taxon>Pigmentiphaga</taxon>
    </lineage>
</organism>
<accession>A0A7Y9IZQ1</accession>
<evidence type="ECO:0000259" key="1">
    <source>
        <dbReference type="Pfam" id="PF05368"/>
    </source>
</evidence>
<dbReference type="Gene3D" id="3.90.25.10">
    <property type="entry name" value="UDP-galactose 4-epimerase, domain 1"/>
    <property type="match status" value="1"/>
</dbReference>
<dbReference type="InterPro" id="IPR036291">
    <property type="entry name" value="NAD(P)-bd_dom_sf"/>
</dbReference>
<dbReference type="Proteomes" id="UP000542125">
    <property type="component" value="Unassembled WGS sequence"/>
</dbReference>
<dbReference type="GO" id="GO:0003955">
    <property type="term" value="F:NAD(P)H dehydrogenase (quinone) activity"/>
    <property type="evidence" value="ECO:0007669"/>
    <property type="project" value="UniProtKB-EC"/>
</dbReference>
<dbReference type="AlphaFoldDB" id="A0A7Y9IZQ1"/>
<dbReference type="CDD" id="cd05269">
    <property type="entry name" value="TMR_SDR_a"/>
    <property type="match status" value="1"/>
</dbReference>
<dbReference type="Gene3D" id="3.40.50.720">
    <property type="entry name" value="NAD(P)-binding Rossmann-like Domain"/>
    <property type="match status" value="1"/>
</dbReference>
<dbReference type="EMBL" id="JACBYR010000004">
    <property type="protein sequence ID" value="NYE86127.1"/>
    <property type="molecule type" value="Genomic_DNA"/>
</dbReference>
<dbReference type="PANTHER" id="PTHR47129:SF1">
    <property type="entry name" value="NMRA-LIKE DOMAIN-CONTAINING PROTEIN"/>
    <property type="match status" value="1"/>
</dbReference>
<dbReference type="EC" id="1.6.5.2" evidence="2"/>
<gene>
    <name evidence="2" type="ORF">FHW18_005453</name>
</gene>
<keyword evidence="3" id="KW-1185">Reference proteome</keyword>
<reference evidence="2 3" key="1">
    <citation type="submission" date="2020-07" db="EMBL/GenBank/DDBJ databases">
        <title>Genomic Encyclopedia of Type Strains, Phase IV (KMG-V): Genome sequencing to study the core and pangenomes of soil and plant-associated prokaryotes.</title>
        <authorList>
            <person name="Whitman W."/>
        </authorList>
    </citation>
    <scope>NUCLEOTIDE SEQUENCE [LARGE SCALE GENOMIC DNA]</scope>
    <source>
        <strain evidence="2 3">SAS40</strain>
    </source>
</reference>
<dbReference type="InterPro" id="IPR052718">
    <property type="entry name" value="NmrA-type_oxidoreductase"/>
</dbReference>